<evidence type="ECO:0000256" key="1">
    <source>
        <dbReference type="SAM" id="MobiDB-lite"/>
    </source>
</evidence>
<keyword evidence="3" id="KW-1185">Reference proteome</keyword>
<dbReference type="EMBL" id="KV429045">
    <property type="protein sequence ID" value="KZT71535.1"/>
    <property type="molecule type" value="Genomic_DNA"/>
</dbReference>
<feature type="region of interest" description="Disordered" evidence="1">
    <location>
        <begin position="1"/>
        <end position="81"/>
    </location>
</feature>
<reference evidence="2 3" key="1">
    <citation type="journal article" date="2016" name="Mol. Biol. Evol.">
        <title>Comparative Genomics of Early-Diverging Mushroom-Forming Fungi Provides Insights into the Origins of Lignocellulose Decay Capabilities.</title>
        <authorList>
            <person name="Nagy L.G."/>
            <person name="Riley R."/>
            <person name="Tritt A."/>
            <person name="Adam C."/>
            <person name="Daum C."/>
            <person name="Floudas D."/>
            <person name="Sun H."/>
            <person name="Yadav J.S."/>
            <person name="Pangilinan J."/>
            <person name="Larsson K.H."/>
            <person name="Matsuura K."/>
            <person name="Barry K."/>
            <person name="Labutti K."/>
            <person name="Kuo R."/>
            <person name="Ohm R.A."/>
            <person name="Bhattacharya S.S."/>
            <person name="Shirouzu T."/>
            <person name="Yoshinaga Y."/>
            <person name="Martin F.M."/>
            <person name="Grigoriev I.V."/>
            <person name="Hibbett D.S."/>
        </authorList>
    </citation>
    <scope>NUCLEOTIDE SEQUENCE [LARGE SCALE GENOMIC DNA]</scope>
    <source>
        <strain evidence="2 3">L-15889</strain>
    </source>
</reference>
<proteinExistence type="predicted"/>
<dbReference type="AlphaFoldDB" id="A0A165S4W8"/>
<dbReference type="STRING" id="1314783.A0A165S4W8"/>
<name>A0A165S4W8_9APHY</name>
<evidence type="ECO:0000313" key="3">
    <source>
        <dbReference type="Proteomes" id="UP000076727"/>
    </source>
</evidence>
<evidence type="ECO:0000313" key="2">
    <source>
        <dbReference type="EMBL" id="KZT71535.1"/>
    </source>
</evidence>
<feature type="compositionally biased region" description="Acidic residues" evidence="1">
    <location>
        <begin position="49"/>
        <end position="60"/>
    </location>
</feature>
<evidence type="ECO:0008006" key="4">
    <source>
        <dbReference type="Google" id="ProtNLM"/>
    </source>
</evidence>
<dbReference type="Proteomes" id="UP000076727">
    <property type="component" value="Unassembled WGS sequence"/>
</dbReference>
<feature type="region of interest" description="Disordered" evidence="1">
    <location>
        <begin position="110"/>
        <end position="136"/>
    </location>
</feature>
<organism evidence="2 3">
    <name type="scientific">Daedalea quercina L-15889</name>
    <dbReference type="NCBI Taxonomy" id="1314783"/>
    <lineage>
        <taxon>Eukaryota</taxon>
        <taxon>Fungi</taxon>
        <taxon>Dikarya</taxon>
        <taxon>Basidiomycota</taxon>
        <taxon>Agaricomycotina</taxon>
        <taxon>Agaricomycetes</taxon>
        <taxon>Polyporales</taxon>
        <taxon>Fomitopsis</taxon>
    </lineage>
</organism>
<protein>
    <recommendedName>
        <fullName evidence="4">Hyaluronan/mRNA-binding protein domain-containing protein</fullName>
    </recommendedName>
</protein>
<accession>A0A165S4W8</accession>
<dbReference type="OrthoDB" id="2562681at2759"/>
<feature type="compositionally biased region" description="Basic and acidic residues" evidence="1">
    <location>
        <begin position="1"/>
        <end position="19"/>
    </location>
</feature>
<gene>
    <name evidence="2" type="ORF">DAEQUDRAFT_724052</name>
</gene>
<sequence>MTRTERSAYPHALIKDRSVSKNGMDTRTPKGGAGGHNWGNLSRERDLEEAASYDEQDDFVSEGREVPAPPRPATARRASQLTEEELQQALELRKKAAHSNDVDLGSIARSSAAVSHSPPNRAVPINTDANTTALTV</sequence>
<feature type="compositionally biased region" description="Polar residues" evidence="1">
    <location>
        <begin position="127"/>
        <end position="136"/>
    </location>
</feature>